<protein>
    <submittedName>
        <fullName evidence="1">Uncharacterized protein</fullName>
    </submittedName>
</protein>
<name>A0A1M6YMG9_HALPU</name>
<evidence type="ECO:0000313" key="2">
    <source>
        <dbReference type="Proteomes" id="UP000184203"/>
    </source>
</evidence>
<dbReference type="EMBL" id="FRAN01000005">
    <property type="protein sequence ID" value="SHL19285.1"/>
    <property type="molecule type" value="Genomic_DNA"/>
</dbReference>
<reference evidence="2" key="1">
    <citation type="submission" date="2016-11" db="EMBL/GenBank/DDBJ databases">
        <authorList>
            <person name="Varghese N."/>
            <person name="Submissions S."/>
        </authorList>
    </citation>
    <scope>NUCLEOTIDE SEQUENCE [LARGE SCALE GENOMIC DNA]</scope>
    <source>
        <strain evidence="2">DX253</strain>
    </source>
</reference>
<dbReference type="Proteomes" id="UP000184203">
    <property type="component" value="Unassembled WGS sequence"/>
</dbReference>
<gene>
    <name evidence="1" type="ORF">SAMN05444342_3205</name>
</gene>
<evidence type="ECO:0000313" key="1">
    <source>
        <dbReference type="EMBL" id="SHL19285.1"/>
    </source>
</evidence>
<accession>A0A1M6YMG9</accession>
<dbReference type="AlphaFoldDB" id="A0A1M6YMG9"/>
<proteinExistence type="predicted"/>
<keyword evidence="2" id="KW-1185">Reference proteome</keyword>
<organism evidence="1 2">
    <name type="scientific">Haladaptatus paucihalophilus DX253</name>
    <dbReference type="NCBI Taxonomy" id="797209"/>
    <lineage>
        <taxon>Archaea</taxon>
        <taxon>Methanobacteriati</taxon>
        <taxon>Methanobacteriota</taxon>
        <taxon>Stenosarchaea group</taxon>
        <taxon>Halobacteria</taxon>
        <taxon>Halobacteriales</taxon>
        <taxon>Haladaptataceae</taxon>
        <taxon>Haladaptatus</taxon>
    </lineage>
</organism>
<sequence length="189" mass="20407">MGFSNRNNLNISFHVVSFSPSPFSLLLPLLSPLSFFPCSHLSPSSPALTSLLLPLLSPLSFFPCSHLSPSSPALTSLLLPLLSPLSFFPCSLSPFFVFYPTLCGPERHGCAAPVCFTIFRTLTDFIPRKTAIRADARYFSFTSSTRPAAMVWPMSRTAKLPSSGISDDGSMDSGFCGLTVTTAASPLWM</sequence>